<gene>
    <name evidence="3" type="ORF">CTHT_0001610</name>
</gene>
<dbReference type="Proteomes" id="UP000008066">
    <property type="component" value="Unassembled WGS sequence"/>
</dbReference>
<dbReference type="PANTHER" id="PTHR33112:SF16">
    <property type="entry name" value="HETEROKARYON INCOMPATIBILITY DOMAIN-CONTAINING PROTEIN"/>
    <property type="match status" value="1"/>
</dbReference>
<dbReference type="InterPro" id="IPR010730">
    <property type="entry name" value="HET"/>
</dbReference>
<evidence type="ECO:0000313" key="4">
    <source>
        <dbReference type="Proteomes" id="UP000008066"/>
    </source>
</evidence>
<dbReference type="KEGG" id="cthr:CTHT_0001610"/>
<dbReference type="HOGENOM" id="CLU_002639_6_3_1"/>
<protein>
    <recommendedName>
        <fullName evidence="2">Heterokaryon incompatibility domain-containing protein</fullName>
    </recommendedName>
</protein>
<dbReference type="GeneID" id="18254199"/>
<evidence type="ECO:0000259" key="2">
    <source>
        <dbReference type="Pfam" id="PF06985"/>
    </source>
</evidence>
<feature type="compositionally biased region" description="Acidic residues" evidence="1">
    <location>
        <begin position="109"/>
        <end position="132"/>
    </location>
</feature>
<dbReference type="RefSeq" id="XP_006690710.1">
    <property type="nucleotide sequence ID" value="XM_006690647.1"/>
</dbReference>
<dbReference type="eggNOG" id="ENOG502SNSS">
    <property type="taxonomic scope" value="Eukaryota"/>
</dbReference>
<dbReference type="PANTHER" id="PTHR33112">
    <property type="entry name" value="DOMAIN PROTEIN, PUTATIVE-RELATED"/>
    <property type="match status" value="1"/>
</dbReference>
<organism evidence="4">
    <name type="scientific">Chaetomium thermophilum (strain DSM 1495 / CBS 144.50 / IMI 039719)</name>
    <name type="common">Thermochaetoides thermophila</name>
    <dbReference type="NCBI Taxonomy" id="759272"/>
    <lineage>
        <taxon>Eukaryota</taxon>
        <taxon>Fungi</taxon>
        <taxon>Dikarya</taxon>
        <taxon>Ascomycota</taxon>
        <taxon>Pezizomycotina</taxon>
        <taxon>Sordariomycetes</taxon>
        <taxon>Sordariomycetidae</taxon>
        <taxon>Sordariales</taxon>
        <taxon>Chaetomiaceae</taxon>
        <taxon>Thermochaetoides</taxon>
    </lineage>
</organism>
<keyword evidence="4" id="KW-1185">Reference proteome</keyword>
<evidence type="ECO:0000313" key="3">
    <source>
        <dbReference type="EMBL" id="EGS23468.1"/>
    </source>
</evidence>
<feature type="region of interest" description="Disordered" evidence="1">
    <location>
        <begin position="107"/>
        <end position="165"/>
    </location>
</feature>
<dbReference type="Pfam" id="PF06985">
    <property type="entry name" value="HET"/>
    <property type="match status" value="1"/>
</dbReference>
<dbReference type="OMA" id="REMHINP"/>
<feature type="domain" description="Heterokaryon incompatibility" evidence="2">
    <location>
        <begin position="310"/>
        <end position="458"/>
    </location>
</feature>
<feature type="compositionally biased region" description="Basic and acidic residues" evidence="1">
    <location>
        <begin position="147"/>
        <end position="165"/>
    </location>
</feature>
<dbReference type="EMBL" id="GL988032">
    <property type="protein sequence ID" value="EGS23468.1"/>
    <property type="molecule type" value="Genomic_DNA"/>
</dbReference>
<name>G0RZ40_CHATD</name>
<dbReference type="AlphaFoldDB" id="G0RZ40"/>
<evidence type="ECO:0000256" key="1">
    <source>
        <dbReference type="SAM" id="MobiDB-lite"/>
    </source>
</evidence>
<reference evidence="3 4" key="1">
    <citation type="journal article" date="2011" name="Cell">
        <title>Insight into structure and assembly of the nuclear pore complex by utilizing the genome of a eukaryotic thermophile.</title>
        <authorList>
            <person name="Amlacher S."/>
            <person name="Sarges P."/>
            <person name="Flemming D."/>
            <person name="van Noort V."/>
            <person name="Kunze R."/>
            <person name="Devos D.P."/>
            <person name="Arumugam M."/>
            <person name="Bork P."/>
            <person name="Hurt E."/>
        </authorList>
    </citation>
    <scope>NUCLEOTIDE SEQUENCE [LARGE SCALE GENOMIC DNA]</scope>
    <source>
        <strain evidence="4">DSM 1495 / CBS 144.50 / IMI 039719</strain>
    </source>
</reference>
<dbReference type="STRING" id="759272.G0RZ40"/>
<dbReference type="OrthoDB" id="5347061at2759"/>
<sequence length="746" mass="83350">MLSRYGTTQLPRRYNCNVQPKHKGDQTLCSFCVADVFGPSTYNGLLTAVGERSSTLRFASSYSRVSSDIYRGTVDGCLWCTVLANALLSSAELDYWYYAWQDSHTDGESMLDDEEDPERSDGISQDEEQDESMEPREPAAGDEELEADKPRSVDSSHFESSHSSRRRDQPGFLILEDLDCDAEIQVDMTFVATQNANFFNSLKVRLEFAGPNPRDPDCAISGLVGDDAVDLSFEVISPGSTSRLFPSEWGNVSPTSPTWPALARTWMSACNSSHQSCKPTRSLQPTRLIDVTDPDGARLILTTPGELRPYAALSYVWGVDQAYKLTKDTLKEKQRHIDMTLLSRTIKDAITVTRQLNLGYLWVDALCIIQDSKDDKARELPLMGDIYRNSAVTIIAASAPSANEGFLHPSESPRFFAQPIDIPLLGPRGEREIIRLAYRKYYLPSADPANSRAWCLQERVLSTRVVSFSYDGLKWMCREMHINPSAAEEAPRPFQILAPLAAESESGPDEDVILALWYRIRNDYSGRKLTNATDKLPAISAVAAEVARLTGWTYLAGMWREKLLSELHWECEKKRDYYIAPSWSWCSIASESAAVLDDDMQERQPFQFEILQCQVEPVNRGFPFGEVKSGFLEVKGLAVDLTWELHDLEEGNPGNSDVRLVDGEGDSRYIIGEGVLDARPDVPIRKGKIKCLAMSTTKVGARKGSLVDGLLLQPHGEDGEFHRVGKFQMYGPTVFEGVSAEVYRIV</sequence>
<accession>G0RZ40</accession>
<proteinExistence type="predicted"/>